<dbReference type="InterPro" id="IPR041492">
    <property type="entry name" value="HAD_2"/>
</dbReference>
<keyword evidence="5" id="KW-1185">Reference proteome</keyword>
<evidence type="ECO:0000313" key="4">
    <source>
        <dbReference type="EMBL" id="KEP26412.1"/>
    </source>
</evidence>
<evidence type="ECO:0000313" key="5">
    <source>
        <dbReference type="Proteomes" id="UP000028091"/>
    </source>
</evidence>
<dbReference type="GO" id="GO:0016787">
    <property type="term" value="F:hydrolase activity"/>
    <property type="evidence" value="ECO:0007669"/>
    <property type="project" value="UniProtKB-KW"/>
</dbReference>
<evidence type="ECO:0000256" key="1">
    <source>
        <dbReference type="ARBA" id="ARBA00006171"/>
    </source>
</evidence>
<keyword evidence="2" id="KW-0479">Metal-binding</keyword>
<dbReference type="SFLD" id="SFLDG01135">
    <property type="entry name" value="C1.5.6:_HAD__Beta-PGM__Phospha"/>
    <property type="match status" value="1"/>
</dbReference>
<dbReference type="GO" id="GO:0046872">
    <property type="term" value="F:metal ion binding"/>
    <property type="evidence" value="ECO:0007669"/>
    <property type="project" value="UniProtKB-KW"/>
</dbReference>
<dbReference type="RefSeq" id="WP_034321742.1">
    <property type="nucleotide sequence ID" value="NZ_JOTP01000010.1"/>
</dbReference>
<evidence type="ECO:0000256" key="2">
    <source>
        <dbReference type="ARBA" id="ARBA00022723"/>
    </source>
</evidence>
<comment type="similarity">
    <text evidence="1">Belongs to the HAD-like hydrolase superfamily. CbbY/CbbZ/Gph/YieH family.</text>
</comment>
<dbReference type="eggNOG" id="COG0637">
    <property type="taxonomic scope" value="Bacteria"/>
</dbReference>
<dbReference type="FunFam" id="3.40.50.1000:FF:000036">
    <property type="entry name" value="HAD family hydrolase"/>
    <property type="match status" value="1"/>
</dbReference>
<dbReference type="SFLD" id="SFLDG01129">
    <property type="entry name" value="C1.5:_HAD__Beta-PGM__Phosphata"/>
    <property type="match status" value="1"/>
</dbReference>
<dbReference type="InterPro" id="IPR036412">
    <property type="entry name" value="HAD-like_sf"/>
</dbReference>
<name>A0A081LAY6_9BACI</name>
<dbReference type="CDD" id="cd16423">
    <property type="entry name" value="HAD_BPGM-like"/>
    <property type="match status" value="1"/>
</dbReference>
<keyword evidence="3" id="KW-0378">Hydrolase</keyword>
<dbReference type="InterPro" id="IPR023214">
    <property type="entry name" value="HAD_sf"/>
</dbReference>
<dbReference type="PANTHER" id="PTHR18901:SF38">
    <property type="entry name" value="PSEUDOURIDINE-5'-PHOSPHATASE"/>
    <property type="match status" value="1"/>
</dbReference>
<reference evidence="4 5" key="1">
    <citation type="submission" date="2012-09" db="EMBL/GenBank/DDBJ databases">
        <title>Genome Sequence of Bacillus sp. DW5-4.</title>
        <authorList>
            <person name="Lai Q."/>
            <person name="Liu Y."/>
            <person name="Shao Z."/>
        </authorList>
    </citation>
    <scope>NUCLEOTIDE SEQUENCE [LARGE SCALE GENOMIC DNA]</scope>
    <source>
        <strain evidence="4 5">DW5-4</strain>
    </source>
</reference>
<gene>
    <name evidence="4" type="ORF">BA70_02465</name>
</gene>
<comment type="caution">
    <text evidence="4">The sequence shown here is derived from an EMBL/GenBank/DDBJ whole genome shotgun (WGS) entry which is preliminary data.</text>
</comment>
<dbReference type="SFLD" id="SFLDS00003">
    <property type="entry name" value="Haloacid_Dehalogenase"/>
    <property type="match status" value="1"/>
</dbReference>
<dbReference type="InterPro" id="IPR023198">
    <property type="entry name" value="PGP-like_dom2"/>
</dbReference>
<protein>
    <recommendedName>
        <fullName evidence="6">HAD family hydrolase</fullName>
    </recommendedName>
</protein>
<dbReference type="NCBIfam" id="TIGR01509">
    <property type="entry name" value="HAD-SF-IA-v3"/>
    <property type="match status" value="1"/>
</dbReference>
<dbReference type="Pfam" id="PF13419">
    <property type="entry name" value="HAD_2"/>
    <property type="match status" value="1"/>
</dbReference>
<dbReference type="AlphaFoldDB" id="A0A081LAY6"/>
<organism evidence="4 5">
    <name type="scientific">Bacillus zhangzhouensis</name>
    <dbReference type="NCBI Taxonomy" id="1178540"/>
    <lineage>
        <taxon>Bacteria</taxon>
        <taxon>Bacillati</taxon>
        <taxon>Bacillota</taxon>
        <taxon>Bacilli</taxon>
        <taxon>Bacillales</taxon>
        <taxon>Bacillaceae</taxon>
        <taxon>Bacillus</taxon>
    </lineage>
</organism>
<dbReference type="EMBL" id="JOTP01000010">
    <property type="protein sequence ID" value="KEP26412.1"/>
    <property type="molecule type" value="Genomic_DNA"/>
</dbReference>
<sequence>MVKAIIFDFDGLILDTETHEYEVLQEMFAEHESELPLSVWGNVIGTQAGFKPFEYLEEQLGKTLDHEALTADRRSRFQKRMKDESARPGVEAYLEAAQELGIKIGLASSSDYKWVSDHLKQIGLFDYFECIRTSDDVEEVKPNPELYLQTASCLGVEPKDCVAFEDSVNGSVAAKRAGMKCVVVPNKVTSTLQFEEYDVRLESMAEIELLQLFHQLEKEDQ</sequence>
<evidence type="ECO:0000256" key="3">
    <source>
        <dbReference type="ARBA" id="ARBA00022801"/>
    </source>
</evidence>
<evidence type="ECO:0008006" key="6">
    <source>
        <dbReference type="Google" id="ProtNLM"/>
    </source>
</evidence>
<dbReference type="OrthoDB" id="9797743at2"/>
<accession>A0A081LAY6</accession>
<dbReference type="SUPFAM" id="SSF56784">
    <property type="entry name" value="HAD-like"/>
    <property type="match status" value="1"/>
</dbReference>
<dbReference type="Gene3D" id="3.40.50.1000">
    <property type="entry name" value="HAD superfamily/HAD-like"/>
    <property type="match status" value="1"/>
</dbReference>
<dbReference type="Proteomes" id="UP000028091">
    <property type="component" value="Unassembled WGS sequence"/>
</dbReference>
<dbReference type="Gene3D" id="1.10.150.240">
    <property type="entry name" value="Putative phosphatase, domain 2"/>
    <property type="match status" value="1"/>
</dbReference>
<dbReference type="InterPro" id="IPR006439">
    <property type="entry name" value="HAD-SF_hydro_IA"/>
</dbReference>
<dbReference type="PANTHER" id="PTHR18901">
    <property type="entry name" value="2-DEOXYGLUCOSE-6-PHOSPHATE PHOSPHATASE 2"/>
    <property type="match status" value="1"/>
</dbReference>
<proteinExistence type="inferred from homology"/>